<dbReference type="AlphaFoldDB" id="A0A381YY26"/>
<organism evidence="2">
    <name type="scientific">marine metagenome</name>
    <dbReference type="NCBI Taxonomy" id="408172"/>
    <lineage>
        <taxon>unclassified sequences</taxon>
        <taxon>metagenomes</taxon>
        <taxon>ecological metagenomes</taxon>
    </lineage>
</organism>
<evidence type="ECO:0000313" key="2">
    <source>
        <dbReference type="EMBL" id="SVA81541.1"/>
    </source>
</evidence>
<sequence length="34" mass="4090">MENEYLNNPEDDFSDGPSDDELKRIEKEIKKYLD</sequence>
<accession>A0A381YY26</accession>
<feature type="region of interest" description="Disordered" evidence="1">
    <location>
        <begin position="1"/>
        <end position="22"/>
    </location>
</feature>
<feature type="compositionally biased region" description="Acidic residues" evidence="1">
    <location>
        <begin position="1"/>
        <end position="19"/>
    </location>
</feature>
<protein>
    <submittedName>
        <fullName evidence="2">Uncharacterized protein</fullName>
    </submittedName>
</protein>
<name>A0A381YY26_9ZZZZ</name>
<gene>
    <name evidence="2" type="ORF">METZ01_LOCUS134395</name>
</gene>
<proteinExistence type="predicted"/>
<reference evidence="2" key="1">
    <citation type="submission" date="2018-05" db="EMBL/GenBank/DDBJ databases">
        <authorList>
            <person name="Lanie J.A."/>
            <person name="Ng W.-L."/>
            <person name="Kazmierczak K.M."/>
            <person name="Andrzejewski T.M."/>
            <person name="Davidsen T.M."/>
            <person name="Wayne K.J."/>
            <person name="Tettelin H."/>
            <person name="Glass J.I."/>
            <person name="Rusch D."/>
            <person name="Podicherti R."/>
            <person name="Tsui H.-C.T."/>
            <person name="Winkler M.E."/>
        </authorList>
    </citation>
    <scope>NUCLEOTIDE SEQUENCE</scope>
</reference>
<evidence type="ECO:0000256" key="1">
    <source>
        <dbReference type="SAM" id="MobiDB-lite"/>
    </source>
</evidence>
<dbReference type="EMBL" id="UINC01019275">
    <property type="protein sequence ID" value="SVA81541.1"/>
    <property type="molecule type" value="Genomic_DNA"/>
</dbReference>